<keyword evidence="1" id="KW-0812">Transmembrane</keyword>
<geneLocation type="plastid" evidence="2"/>
<keyword evidence="1" id="KW-0472">Membrane</keyword>
<sequence length="222" mass="26947">MILLPLGVFIFDLKPHLRIFLMLVPLFIYIILNSCIFNIFYYILYIFYFFLYIMHSNLVIFRIYILVLLLFLIFISIFISQEVLNILNTYLFIYRVNKLSSIKHYGINKLNWLLDTYIKYKQWLLCIGFLEFCNLKQILDPYSRYKILGYCYLQTHYFEISKYYYLKALPYEPLDTILLSNLVILYDYLSDAKSVCKYCNKILFIDSDNFFASKYLLKYSNK</sequence>
<accession>A0A4D6WYR9</accession>
<dbReference type="InterPro" id="IPR011990">
    <property type="entry name" value="TPR-like_helical_dom_sf"/>
</dbReference>
<reference evidence="2" key="2">
    <citation type="submission" date="2019-04" db="EMBL/GenBank/DDBJ databases">
        <authorList>
            <person name="Pasella M."/>
        </authorList>
    </citation>
    <scope>NUCLEOTIDE SEQUENCE</scope>
    <source>
        <strain evidence="2">PD2941_1</strain>
    </source>
</reference>
<evidence type="ECO:0000313" key="2">
    <source>
        <dbReference type="EMBL" id="QCI07768.1"/>
    </source>
</evidence>
<organism evidence="2">
    <name type="scientific">Pleonosporium borreri</name>
    <dbReference type="NCBI Taxonomy" id="2575635"/>
    <lineage>
        <taxon>Eukaryota</taxon>
        <taxon>Rhodophyta</taxon>
        <taxon>Florideophyceae</taxon>
        <taxon>Rhodymeniophycidae</taxon>
        <taxon>Ceramiales</taxon>
        <taxon>Ceramiaceae</taxon>
        <taxon>Pleonosporium</taxon>
    </lineage>
</organism>
<name>A0A4D6WYR9_9FLOR</name>
<protein>
    <submittedName>
        <fullName evidence="2">Uncharacterized protein</fullName>
    </submittedName>
</protein>
<proteinExistence type="predicted"/>
<feature type="transmembrane region" description="Helical" evidence="1">
    <location>
        <begin position="59"/>
        <end position="79"/>
    </location>
</feature>
<evidence type="ECO:0000256" key="1">
    <source>
        <dbReference type="SAM" id="Phobius"/>
    </source>
</evidence>
<dbReference type="Gene3D" id="1.25.40.10">
    <property type="entry name" value="Tetratricopeptide repeat domain"/>
    <property type="match status" value="1"/>
</dbReference>
<keyword evidence="1" id="KW-1133">Transmembrane helix</keyword>
<feature type="transmembrane region" description="Helical" evidence="1">
    <location>
        <begin position="20"/>
        <end position="47"/>
    </location>
</feature>
<keyword evidence="2" id="KW-0934">Plastid</keyword>
<gene>
    <name evidence="2" type="primary">orf222</name>
</gene>
<dbReference type="SUPFAM" id="SSF48452">
    <property type="entry name" value="TPR-like"/>
    <property type="match status" value="1"/>
</dbReference>
<dbReference type="EMBL" id="MK814700">
    <property type="protein sequence ID" value="QCI07768.1"/>
    <property type="molecule type" value="Genomic_DNA"/>
</dbReference>
<reference evidence="2" key="1">
    <citation type="journal article" date="2019" name="Mol. Phylogenet. Evol.">
        <title>Morphological evolution and classification of the red algal order Ceramiales inferred using plastid phylogenomics.</title>
        <authorList>
            <person name="Diaz-Tapia P."/>
            <person name="Pasella M.M."/>
            <person name="Verbruggen H."/>
            <person name="Maggs C.A."/>
        </authorList>
    </citation>
    <scope>NUCLEOTIDE SEQUENCE</scope>
    <source>
        <strain evidence="2">PD2941_1</strain>
    </source>
</reference>
<dbReference type="AlphaFoldDB" id="A0A4D6WYR9"/>